<keyword evidence="2" id="KW-1185">Reference proteome</keyword>
<evidence type="ECO:0000313" key="1">
    <source>
        <dbReference type="EMBL" id="KAJ2972149.1"/>
    </source>
</evidence>
<protein>
    <submittedName>
        <fullName evidence="1">Uncharacterized protein</fullName>
    </submittedName>
</protein>
<sequence length="85" mass="9494">MTLELTLASNGNLKPQRQGVATTGVEDWTCTEQMIRASGKFRESFTMFGRGQREDLDDDEAMELATKLRTNIAAVLDEEARKGKL</sequence>
<gene>
    <name evidence="1" type="ORF">NUW58_g9245</name>
</gene>
<reference evidence="1" key="1">
    <citation type="submission" date="2022-10" db="EMBL/GenBank/DDBJ databases">
        <title>Genome Sequence of Xylaria curta.</title>
        <authorList>
            <person name="Buettner E."/>
        </authorList>
    </citation>
    <scope>NUCLEOTIDE SEQUENCE</scope>
    <source>
        <strain evidence="1">Babe10</strain>
    </source>
</reference>
<dbReference type="Proteomes" id="UP001143856">
    <property type="component" value="Unassembled WGS sequence"/>
</dbReference>
<dbReference type="EMBL" id="JAPDGR010003228">
    <property type="protein sequence ID" value="KAJ2972149.1"/>
    <property type="molecule type" value="Genomic_DNA"/>
</dbReference>
<evidence type="ECO:0000313" key="2">
    <source>
        <dbReference type="Proteomes" id="UP001143856"/>
    </source>
</evidence>
<organism evidence="1 2">
    <name type="scientific">Xylaria curta</name>
    <dbReference type="NCBI Taxonomy" id="42375"/>
    <lineage>
        <taxon>Eukaryota</taxon>
        <taxon>Fungi</taxon>
        <taxon>Dikarya</taxon>
        <taxon>Ascomycota</taxon>
        <taxon>Pezizomycotina</taxon>
        <taxon>Sordariomycetes</taxon>
        <taxon>Xylariomycetidae</taxon>
        <taxon>Xylariales</taxon>
        <taxon>Xylariaceae</taxon>
        <taxon>Xylaria</taxon>
    </lineage>
</organism>
<proteinExistence type="predicted"/>
<name>A0ACC1MZ99_9PEZI</name>
<accession>A0ACC1MZ99</accession>
<comment type="caution">
    <text evidence="1">The sequence shown here is derived from an EMBL/GenBank/DDBJ whole genome shotgun (WGS) entry which is preliminary data.</text>
</comment>